<comment type="similarity">
    <text evidence="1 5">Belongs to the RNA 3'-terminal cyclase family. Type 1 subfamily.</text>
</comment>
<dbReference type="InterPro" id="IPR037136">
    <property type="entry name" value="RNA3'_phos_cyclase_dom_sf"/>
</dbReference>
<dbReference type="SUPFAM" id="SSF52913">
    <property type="entry name" value="RNA 3'-terminal phosphate cyclase, RPTC, insert domain"/>
    <property type="match status" value="1"/>
</dbReference>
<dbReference type="SUPFAM" id="SSF55205">
    <property type="entry name" value="EPT/RTPC-like"/>
    <property type="match status" value="1"/>
</dbReference>
<dbReference type="HAMAP" id="MF_00200">
    <property type="entry name" value="RTC"/>
    <property type="match status" value="1"/>
</dbReference>
<dbReference type="InterPro" id="IPR017770">
    <property type="entry name" value="RNA3'_term_phos_cyc_type_1"/>
</dbReference>
<dbReference type="InterPro" id="IPR023797">
    <property type="entry name" value="RNA3'_phos_cyclase_dom"/>
</dbReference>
<feature type="binding site" evidence="5">
    <location>
        <position position="142"/>
    </location>
    <ligand>
        <name>ATP</name>
        <dbReference type="ChEBI" id="CHEBI:30616"/>
    </ligand>
</feature>
<dbReference type="InterPro" id="IPR000228">
    <property type="entry name" value="RNA3'_term_phos_cyc"/>
</dbReference>
<evidence type="ECO:0000256" key="5">
    <source>
        <dbReference type="HAMAP-Rule" id="MF_00200"/>
    </source>
</evidence>
<dbReference type="Gene3D" id="3.65.10.20">
    <property type="entry name" value="RNA 3'-terminal phosphate cyclase domain"/>
    <property type="match status" value="1"/>
</dbReference>
<comment type="function">
    <text evidence="5">Catalyzes the conversion of 3'-phosphate to a 2',3'-cyclic phosphodiester at the end of RNA. The mechanism of action of the enzyme occurs in 3 steps: (A) adenylation of the enzyme by ATP; (B) transfer of adenylate to an RNA-N3'P to produce RNA-N3'PP5'A; (C) and attack of the adjacent 2'-hydroxyl on the 3'-phosphorus in the diester linkage to produce the cyclic end product. The biological role of this enzyme is unknown but it is likely to function in some aspects of cellular RNA processing.</text>
</comment>
<reference evidence="11" key="1">
    <citation type="submission" date="2016-10" db="EMBL/GenBank/DDBJ databases">
        <authorList>
            <person name="Varghese N."/>
            <person name="Submissions S."/>
        </authorList>
    </citation>
    <scope>NUCLEOTIDE SEQUENCE [LARGE SCALE GENOMIC DNA]</scope>
    <source>
        <strain evidence="11">DSM 7481</strain>
    </source>
</reference>
<evidence type="ECO:0000313" key="11">
    <source>
        <dbReference type="Proteomes" id="UP000199517"/>
    </source>
</evidence>
<keyword evidence="11" id="KW-1185">Reference proteome</keyword>
<dbReference type="EMBL" id="FOMQ01000007">
    <property type="protein sequence ID" value="SFD86331.1"/>
    <property type="molecule type" value="Genomic_DNA"/>
</dbReference>
<organism evidence="10 11">
    <name type="scientific">Paracidovorax konjaci</name>
    <dbReference type="NCBI Taxonomy" id="32040"/>
    <lineage>
        <taxon>Bacteria</taxon>
        <taxon>Pseudomonadati</taxon>
        <taxon>Pseudomonadota</taxon>
        <taxon>Betaproteobacteria</taxon>
        <taxon>Burkholderiales</taxon>
        <taxon>Comamonadaceae</taxon>
        <taxon>Paracidovorax</taxon>
    </lineage>
</organism>
<dbReference type="PIRSF" id="PIRSF005378">
    <property type="entry name" value="RNA3'_term_phos_cycl_euk"/>
    <property type="match status" value="1"/>
</dbReference>
<gene>
    <name evidence="5" type="primary">rtcA</name>
    <name evidence="10" type="ORF">SAMN04489710_107172</name>
</gene>
<dbReference type="InterPro" id="IPR036553">
    <property type="entry name" value="RPTC_insert"/>
</dbReference>
<dbReference type="NCBIfam" id="NF003246">
    <property type="entry name" value="PRK04204.1-2"/>
    <property type="match status" value="1"/>
</dbReference>
<dbReference type="PROSITE" id="PS01287">
    <property type="entry name" value="RTC"/>
    <property type="match status" value="1"/>
</dbReference>
<keyword evidence="5" id="KW-0963">Cytoplasm</keyword>
<evidence type="ECO:0000256" key="7">
    <source>
        <dbReference type="SAM" id="MobiDB-lite"/>
    </source>
</evidence>
<feature type="active site" description="Tele-AMP-histidine intermediate" evidence="5">
    <location>
        <position position="359"/>
    </location>
</feature>
<dbReference type="InterPro" id="IPR013791">
    <property type="entry name" value="RNA3'-term_phos_cycl_insert"/>
</dbReference>
<dbReference type="InterPro" id="IPR013792">
    <property type="entry name" value="RNA3'P_cycl/enolpyr_Trfase_a/b"/>
</dbReference>
<dbReference type="GO" id="GO:0003963">
    <property type="term" value="F:RNA-3'-phosphate cyclase activity"/>
    <property type="evidence" value="ECO:0007669"/>
    <property type="project" value="UniProtKB-UniRule"/>
</dbReference>
<evidence type="ECO:0000256" key="1">
    <source>
        <dbReference type="ARBA" id="ARBA00009206"/>
    </source>
</evidence>
<feature type="binding site" evidence="5">
    <location>
        <begin position="329"/>
        <end position="333"/>
    </location>
    <ligand>
        <name>ATP</name>
        <dbReference type="ChEBI" id="CHEBI:30616"/>
    </ligand>
</feature>
<dbReference type="GO" id="GO:0005524">
    <property type="term" value="F:ATP binding"/>
    <property type="evidence" value="ECO:0007669"/>
    <property type="project" value="UniProtKB-KW"/>
</dbReference>
<feature type="region of interest" description="Disordered" evidence="7">
    <location>
        <begin position="1"/>
        <end position="40"/>
    </location>
</feature>
<evidence type="ECO:0000259" key="9">
    <source>
        <dbReference type="Pfam" id="PF05189"/>
    </source>
</evidence>
<dbReference type="Pfam" id="PF05189">
    <property type="entry name" value="RTC_insert"/>
    <property type="match status" value="1"/>
</dbReference>
<dbReference type="Gene3D" id="3.30.360.20">
    <property type="entry name" value="RNA 3'-terminal phosphate cyclase, insert domain"/>
    <property type="match status" value="1"/>
</dbReference>
<dbReference type="Proteomes" id="UP000199517">
    <property type="component" value="Unassembled WGS sequence"/>
</dbReference>
<sequence length="397" mass="41266">MQQQEEFPRSAHPIAPDMRVESPQGVTVHRGGPGGAVALSPQPLVLDGSHGEGGGQILRTGLALSMVTGRPLRIDRIRAGRPKPGLMRQHLACVQAAAEVCGAQAEGAEPGSTALHFRPGAVRAGDYRFAISGAGSCLLVLQTVLPALLLAQAPSRVQLTGGTHNPMAPPFDFLELAFAPLVRRLGAGLDLTLRRRGFYPAGGGEVQATVTPAATGLEPFDLLDRGPCRGAWAQAVAPGLARGIARRELEALRRHLGWPGDLAAGQLRVAPARQNEGPGNALLAVLEHGGVTEVFCALGERGVSAEAVAHTLAAEVIGYRQGGGAVGPHLADQWMLPLALAVWRSGRSAAYTATQATLHTRTHAELIPRGLPVRITLTEQAGGTRIDIAPAEGPAPA</sequence>
<dbReference type="PANTHER" id="PTHR11096">
    <property type="entry name" value="RNA 3' TERMINAL PHOSPHATE CYCLASE"/>
    <property type="match status" value="1"/>
</dbReference>
<keyword evidence="5" id="KW-0067">ATP-binding</keyword>
<dbReference type="NCBIfam" id="TIGR03399">
    <property type="entry name" value="RNA_3prim_cycl"/>
    <property type="match status" value="1"/>
</dbReference>
<dbReference type="Pfam" id="PF01137">
    <property type="entry name" value="RTC"/>
    <property type="match status" value="1"/>
</dbReference>
<accession>A0A1I1VTT7</accession>
<feature type="domain" description="RNA 3'-terminal phosphate cyclase insert" evidence="9">
    <location>
        <begin position="223"/>
        <end position="318"/>
    </location>
</feature>
<evidence type="ECO:0000313" key="10">
    <source>
        <dbReference type="EMBL" id="SFD86331.1"/>
    </source>
</evidence>
<evidence type="ECO:0000256" key="3">
    <source>
        <dbReference type="ARBA" id="ARBA00022741"/>
    </source>
</evidence>
<evidence type="ECO:0000256" key="6">
    <source>
        <dbReference type="NCBIfam" id="TIGR03399"/>
    </source>
</evidence>
<dbReference type="InterPro" id="IPR020719">
    <property type="entry name" value="RNA3'_term_phos_cycl-like_CS"/>
</dbReference>
<evidence type="ECO:0000256" key="2">
    <source>
        <dbReference type="ARBA" id="ARBA00022598"/>
    </source>
</evidence>
<keyword evidence="3 5" id="KW-0547">Nucleotide-binding</keyword>
<dbReference type="EC" id="6.5.1.4" evidence="5 6"/>
<dbReference type="PANTHER" id="PTHR11096:SF0">
    <property type="entry name" value="RNA 3'-TERMINAL PHOSPHATE CYCLASE"/>
    <property type="match status" value="1"/>
</dbReference>
<evidence type="ECO:0000259" key="8">
    <source>
        <dbReference type="Pfam" id="PF01137"/>
    </source>
</evidence>
<proteinExistence type="inferred from homology"/>
<name>A0A1I1VTT7_9BURK</name>
<feature type="domain" description="RNA 3'-terminal phosphate cyclase" evidence="8">
    <location>
        <begin position="51"/>
        <end position="375"/>
    </location>
</feature>
<dbReference type="GO" id="GO:0005737">
    <property type="term" value="C:cytoplasm"/>
    <property type="evidence" value="ECO:0007669"/>
    <property type="project" value="UniProtKB-SubCell"/>
</dbReference>
<protein>
    <recommendedName>
        <fullName evidence="5 6">RNA 3'-terminal phosphate cyclase</fullName>
        <shortName evidence="5">RNA cyclase</shortName>
        <shortName evidence="5">RNA-3'-phosphate cyclase</shortName>
        <ecNumber evidence="5 6">6.5.1.4</ecNumber>
    </recommendedName>
</protein>
<keyword evidence="2 5" id="KW-0436">Ligase</keyword>
<dbReference type="STRING" id="32040.SAMN04489710_107172"/>
<dbReference type="GO" id="GO:0006396">
    <property type="term" value="P:RNA processing"/>
    <property type="evidence" value="ECO:0007669"/>
    <property type="project" value="UniProtKB-UniRule"/>
</dbReference>
<evidence type="ECO:0000256" key="4">
    <source>
        <dbReference type="ARBA" id="ARBA00024481"/>
    </source>
</evidence>
<comment type="subcellular location">
    <subcellularLocation>
        <location evidence="5">Cytoplasm</location>
    </subcellularLocation>
</comment>
<dbReference type="AlphaFoldDB" id="A0A1I1VTT7"/>
<comment type="catalytic activity">
    <reaction evidence="4 5">
        <text>a 3'-end 3'-phospho-ribonucleotide-RNA + ATP = a 3'-end 2',3'-cyclophospho-ribonucleotide-RNA + AMP + diphosphate</text>
        <dbReference type="Rhea" id="RHEA:23976"/>
        <dbReference type="Rhea" id="RHEA-COMP:10463"/>
        <dbReference type="Rhea" id="RHEA-COMP:10464"/>
        <dbReference type="ChEBI" id="CHEBI:30616"/>
        <dbReference type="ChEBI" id="CHEBI:33019"/>
        <dbReference type="ChEBI" id="CHEBI:83062"/>
        <dbReference type="ChEBI" id="CHEBI:83064"/>
        <dbReference type="ChEBI" id="CHEBI:456215"/>
        <dbReference type="EC" id="6.5.1.4"/>
    </reaction>
</comment>